<sequence>MEEFRIAEANGQEEIFIIDLLNHHHFRDGILLASPTVYHEIRKLENGELNAKKKEKLLKTLYKYFVRCCIRPLPFGLFAGYAAGTITAGAASLAIDQEQNLRQLRLAGKPVKILIKLVADFLLRNGYEQTSEAEKPYRPLIFNYYQLQGFEEDVKDEYTLGHLQKQLFAVFLKSEDPFIELIDLISRYPDNEKLAAFIKDIHHQLHLDKPLIRVHEHISTLFSAHDPEASSSEYLQADLFVQNAADLNIPDKVTTTLLTEIEELNALGPAYINDDLLHFITEFTHHYGDAQIPLLTALNQQSGIIYPSSNTESCTFNGHISPLSVQENTAGRTDVLRNLRLKKFAEAMINNQKEVEITADDINRFKSHQSAAVKNFYLQGNLVASSLDQLDQGSFHFFIKKQSAPSALALVSKSAYGLPRLRDQLSAFINQEDALNSDVILAEIVFIPGDAIDNSIYRPILRRFTIDVQSGALGQSEENIHLTDLLISVKNQEIILHSKKLNKRIIPILTCNHNFYKGPAVYRFLSELQYQNPKQVFAWYWGHLSSESFLPRITYKHLILSKAQWHITQQEVNSVTERLADPVKALKELHYRFKFPQLFTIANDDKEMLIDIQSQFSCTLFLEAVTENGITMMEYVGNPASTLFKNQGDSFHHEMIIPVLDKRNAPASTNDELTTQHSPEPDEHPVEQNEWIYYKIYGRPVVLQQALETIYQLLTLMIDEGIISQWFFIRYDDPYYHLRLRIKMASYAVAKYANVIAELKNALKSQIESRQIWTIEPDTYIPEIDRYGTATIEYCEQLFYHDSCAAMQLFKSGVTIPDNWLIGILNVETLMNDFDLDIAGKIELLYQMEIDFFNRAGGSKQLQVSFDILYRAHKQGIETMINGENEAYWVFKEIFKTRTEQNKLTLSALQQSCKEYPHDCKTPSQIVNSIIHMALNRFFLTQQNRNELLIYGLLRRYYVSLICKIRYKTRQLTNHIEV</sequence>
<evidence type="ECO:0000313" key="4">
    <source>
        <dbReference type="Proteomes" id="UP000548326"/>
    </source>
</evidence>
<feature type="domain" description="Lantibiotic dehydratase N-terminal" evidence="1">
    <location>
        <begin position="172"/>
        <end position="617"/>
    </location>
</feature>
<reference evidence="3 4" key="1">
    <citation type="submission" date="2020-08" db="EMBL/GenBank/DDBJ databases">
        <title>Genomic Encyclopedia of Type Strains, Phase IV (KMG-V): Genome sequencing to study the core and pangenomes of soil and plant-associated prokaryotes.</title>
        <authorList>
            <person name="Whitman W."/>
        </authorList>
    </citation>
    <scope>NUCLEOTIDE SEQUENCE [LARGE SCALE GENOMIC DNA]</scope>
    <source>
        <strain evidence="3 4">MP601</strain>
    </source>
</reference>
<evidence type="ECO:0000313" key="3">
    <source>
        <dbReference type="EMBL" id="MBB6131031.1"/>
    </source>
</evidence>
<feature type="domain" description="Thiopeptide-type bacteriocin biosynthesis" evidence="2">
    <location>
        <begin position="691"/>
        <end position="958"/>
    </location>
</feature>
<evidence type="ECO:0000259" key="2">
    <source>
        <dbReference type="Pfam" id="PF14028"/>
    </source>
</evidence>
<dbReference type="Pfam" id="PF14028">
    <property type="entry name" value="Lant_dehydr_C"/>
    <property type="match status" value="1"/>
</dbReference>
<comment type="caution">
    <text evidence="3">The sequence shown here is derived from an EMBL/GenBank/DDBJ whole genome shotgun (WGS) entry which is preliminary data.</text>
</comment>
<dbReference type="InterPro" id="IPR023809">
    <property type="entry name" value="Thiopep_bacteriocin_synth_dom"/>
</dbReference>
<protein>
    <submittedName>
        <fullName evidence="3">Thiopeptide-type bacteriocin biosynthesis protein</fullName>
    </submittedName>
</protein>
<dbReference type="Proteomes" id="UP000548326">
    <property type="component" value="Unassembled WGS sequence"/>
</dbReference>
<evidence type="ECO:0000259" key="1">
    <source>
        <dbReference type="Pfam" id="PF04738"/>
    </source>
</evidence>
<feature type="domain" description="Lantibiotic dehydratase N-terminal" evidence="1">
    <location>
        <begin position="24"/>
        <end position="106"/>
    </location>
</feature>
<name>A0A841JT78_9SPHI</name>
<dbReference type="RefSeq" id="WP_183589650.1">
    <property type="nucleotide sequence ID" value="NZ_JACHCA010000019.1"/>
</dbReference>
<dbReference type="NCBIfam" id="TIGR03891">
    <property type="entry name" value="thiopep_ocin"/>
    <property type="match status" value="1"/>
</dbReference>
<accession>A0A841JT78</accession>
<organism evidence="3 4">
    <name type="scientific">Mucilaginibacter lappiensis</name>
    <dbReference type="NCBI Taxonomy" id="354630"/>
    <lineage>
        <taxon>Bacteria</taxon>
        <taxon>Pseudomonadati</taxon>
        <taxon>Bacteroidota</taxon>
        <taxon>Sphingobacteriia</taxon>
        <taxon>Sphingobacteriales</taxon>
        <taxon>Sphingobacteriaceae</taxon>
        <taxon>Mucilaginibacter</taxon>
    </lineage>
</organism>
<dbReference type="AlphaFoldDB" id="A0A841JT78"/>
<dbReference type="EMBL" id="JACHCA010000019">
    <property type="protein sequence ID" value="MBB6131031.1"/>
    <property type="molecule type" value="Genomic_DNA"/>
</dbReference>
<dbReference type="InterPro" id="IPR006827">
    <property type="entry name" value="Lant_deHydtase_N"/>
</dbReference>
<proteinExistence type="predicted"/>
<dbReference type="Pfam" id="PF04738">
    <property type="entry name" value="Lant_dehydr_N"/>
    <property type="match status" value="2"/>
</dbReference>
<gene>
    <name evidence="3" type="ORF">HDF22_005182</name>
</gene>